<dbReference type="EMBL" id="ABVL01000022">
    <property type="protein sequence ID" value="EDY17202.1"/>
    <property type="molecule type" value="Genomic_DNA"/>
</dbReference>
<dbReference type="AlphaFoldDB" id="B4D8I0"/>
<evidence type="ECO:0000313" key="1">
    <source>
        <dbReference type="EMBL" id="EDY17202.1"/>
    </source>
</evidence>
<proteinExistence type="predicted"/>
<comment type="caution">
    <text evidence="1">The sequence shown here is derived from an EMBL/GenBank/DDBJ whole genome shotgun (WGS) entry which is preliminary data.</text>
</comment>
<gene>
    <name evidence="1" type="ORF">CfE428DRAFT_5220</name>
</gene>
<protein>
    <submittedName>
        <fullName evidence="1">Uncharacterized protein</fullName>
    </submittedName>
</protein>
<organism evidence="1 2">
    <name type="scientific">Chthoniobacter flavus Ellin428</name>
    <dbReference type="NCBI Taxonomy" id="497964"/>
    <lineage>
        <taxon>Bacteria</taxon>
        <taxon>Pseudomonadati</taxon>
        <taxon>Verrucomicrobiota</taxon>
        <taxon>Spartobacteria</taxon>
        <taxon>Chthoniobacterales</taxon>
        <taxon>Chthoniobacteraceae</taxon>
        <taxon>Chthoniobacter</taxon>
    </lineage>
</organism>
<reference evidence="1 2" key="1">
    <citation type="journal article" date="2011" name="J. Bacteriol.">
        <title>Genome sequence of Chthoniobacter flavus Ellin428, an aerobic heterotrophic soil bacterium.</title>
        <authorList>
            <person name="Kant R."/>
            <person name="van Passel M.W."/>
            <person name="Palva A."/>
            <person name="Lucas S."/>
            <person name="Lapidus A."/>
            <person name="Glavina Del Rio T."/>
            <person name="Dalin E."/>
            <person name="Tice H."/>
            <person name="Bruce D."/>
            <person name="Goodwin L."/>
            <person name="Pitluck S."/>
            <person name="Larimer F.W."/>
            <person name="Land M.L."/>
            <person name="Hauser L."/>
            <person name="Sangwan P."/>
            <person name="de Vos W.M."/>
            <person name="Janssen P.H."/>
            <person name="Smidt H."/>
        </authorList>
    </citation>
    <scope>NUCLEOTIDE SEQUENCE [LARGE SCALE GENOMIC DNA]</scope>
    <source>
        <strain evidence="1 2">Ellin428</strain>
    </source>
</reference>
<accession>B4D8I0</accession>
<keyword evidence="2" id="KW-1185">Reference proteome</keyword>
<sequence length="143" mass="15908">MILRLFLRLVYSLALRAGMIRSLKAFFPLWAASDAIYIGPAGPSATTYPELIALRKIVASTSISDAEILRHFSHPSPWVVGYCFEVLVERRSALLKNLPASLFSRAEPVCEGFACFRFHQPLSEYIRDRLQAKGLGAAHVSGR</sequence>
<name>B4D8I0_9BACT</name>
<dbReference type="Proteomes" id="UP000005824">
    <property type="component" value="Unassembled WGS sequence"/>
</dbReference>
<evidence type="ECO:0000313" key="2">
    <source>
        <dbReference type="Proteomes" id="UP000005824"/>
    </source>
</evidence>
<dbReference type="STRING" id="497964.CfE428DRAFT_5220"/>
<dbReference type="InParanoid" id="B4D8I0"/>